<evidence type="ECO:0000256" key="5">
    <source>
        <dbReference type="SAM" id="Phobius"/>
    </source>
</evidence>
<name>A0A840I3Z8_9PROT</name>
<evidence type="ECO:0000256" key="1">
    <source>
        <dbReference type="ARBA" id="ARBA00004141"/>
    </source>
</evidence>
<comment type="subcellular location">
    <subcellularLocation>
        <location evidence="1">Membrane</location>
        <topology evidence="1">Multi-pass membrane protein</topology>
    </subcellularLocation>
</comment>
<dbReference type="GO" id="GO:0016020">
    <property type="term" value="C:membrane"/>
    <property type="evidence" value="ECO:0007669"/>
    <property type="project" value="UniProtKB-SubCell"/>
</dbReference>
<accession>A0A840I3Z8</accession>
<keyword evidence="8" id="KW-1185">Reference proteome</keyword>
<evidence type="ECO:0000313" key="8">
    <source>
        <dbReference type="Proteomes" id="UP000563524"/>
    </source>
</evidence>
<evidence type="ECO:0000256" key="2">
    <source>
        <dbReference type="ARBA" id="ARBA00022692"/>
    </source>
</evidence>
<dbReference type="Proteomes" id="UP000563524">
    <property type="component" value="Unassembled WGS sequence"/>
</dbReference>
<evidence type="ECO:0000256" key="3">
    <source>
        <dbReference type="ARBA" id="ARBA00022989"/>
    </source>
</evidence>
<evidence type="ECO:0000256" key="4">
    <source>
        <dbReference type="ARBA" id="ARBA00023136"/>
    </source>
</evidence>
<reference evidence="7 8" key="1">
    <citation type="submission" date="2020-08" db="EMBL/GenBank/DDBJ databases">
        <title>Genomic Encyclopedia of Type Strains, Phase IV (KMG-IV): sequencing the most valuable type-strain genomes for metagenomic binning, comparative biology and taxonomic classification.</title>
        <authorList>
            <person name="Goeker M."/>
        </authorList>
    </citation>
    <scope>NUCLEOTIDE SEQUENCE [LARGE SCALE GENOMIC DNA]</scope>
    <source>
        <strain evidence="7 8">DSM 102850</strain>
    </source>
</reference>
<dbReference type="EMBL" id="JACHOB010000002">
    <property type="protein sequence ID" value="MBB4659001.1"/>
    <property type="molecule type" value="Genomic_DNA"/>
</dbReference>
<feature type="domain" description="RDD" evidence="6">
    <location>
        <begin position="26"/>
        <end position="180"/>
    </location>
</feature>
<gene>
    <name evidence="7" type="ORF">GGQ59_001515</name>
</gene>
<keyword evidence="4 5" id="KW-0472">Membrane</keyword>
<keyword evidence="3 5" id="KW-1133">Transmembrane helix</keyword>
<dbReference type="PANTHER" id="PTHR38480:SF1">
    <property type="entry name" value="SLR0254 PROTEIN"/>
    <property type="match status" value="1"/>
</dbReference>
<feature type="transmembrane region" description="Helical" evidence="5">
    <location>
        <begin position="149"/>
        <end position="168"/>
    </location>
</feature>
<feature type="transmembrane region" description="Helical" evidence="5">
    <location>
        <begin position="69"/>
        <end position="87"/>
    </location>
</feature>
<sequence length="287" mass="31035">MSAGVKTRERSLITPEGVDLRLKLGEAGARAGAFLLDLTFMLIALIVVTVLLIVAFSQLGAAPGASGRADAFAVVWILFFFVLRSFYFTGFEIGPRAATPGKRLLGLRVAARDGGRLSPLGVLARNAMREVELFLPLSFLLSDAVGVDALISIVALVWCGIFVLFPLFNRDRLRAGDLIGGTWVIEAPRRKLLPDLSAAAASDAYAFTTAALDAYGIKELHVLEDVLRAKDDATLKAVAERIRAKIGRPAKPGEADAAFLEAYYQALRGRLEGRLLFGQRRADKHAR</sequence>
<protein>
    <submittedName>
        <fullName evidence="7">Putative RDD family membrane protein YckC</fullName>
    </submittedName>
</protein>
<comment type="caution">
    <text evidence="7">The sequence shown here is derived from an EMBL/GenBank/DDBJ whole genome shotgun (WGS) entry which is preliminary data.</text>
</comment>
<evidence type="ECO:0000313" key="7">
    <source>
        <dbReference type="EMBL" id="MBB4659001.1"/>
    </source>
</evidence>
<dbReference type="Pfam" id="PF06271">
    <property type="entry name" value="RDD"/>
    <property type="match status" value="1"/>
</dbReference>
<evidence type="ECO:0000259" key="6">
    <source>
        <dbReference type="Pfam" id="PF06271"/>
    </source>
</evidence>
<organism evidence="7 8">
    <name type="scientific">Parvularcula dongshanensis</name>
    <dbReference type="NCBI Taxonomy" id="1173995"/>
    <lineage>
        <taxon>Bacteria</taxon>
        <taxon>Pseudomonadati</taxon>
        <taxon>Pseudomonadota</taxon>
        <taxon>Alphaproteobacteria</taxon>
        <taxon>Parvularculales</taxon>
        <taxon>Parvularculaceae</taxon>
        <taxon>Parvularcula</taxon>
    </lineage>
</organism>
<dbReference type="InterPro" id="IPR010432">
    <property type="entry name" value="RDD"/>
</dbReference>
<dbReference type="RefSeq" id="WP_183817166.1">
    <property type="nucleotide sequence ID" value="NZ_JACHOB010000002.1"/>
</dbReference>
<dbReference type="AlphaFoldDB" id="A0A840I3Z8"/>
<keyword evidence="2 5" id="KW-0812">Transmembrane</keyword>
<feature type="transmembrane region" description="Helical" evidence="5">
    <location>
        <begin position="31"/>
        <end position="57"/>
    </location>
</feature>
<proteinExistence type="predicted"/>
<dbReference type="PANTHER" id="PTHR38480">
    <property type="entry name" value="SLR0254 PROTEIN"/>
    <property type="match status" value="1"/>
</dbReference>